<accession>A0A9X2DVE3</accession>
<dbReference type="EMBL" id="JAMBOL010000032">
    <property type="protein sequence ID" value="MCM3716247.1"/>
    <property type="molecule type" value="Genomic_DNA"/>
</dbReference>
<evidence type="ECO:0000313" key="1">
    <source>
        <dbReference type="EMBL" id="MCM3716247.1"/>
    </source>
</evidence>
<keyword evidence="2" id="KW-1185">Reference proteome</keyword>
<proteinExistence type="predicted"/>
<protein>
    <submittedName>
        <fullName evidence="1">Uncharacterized protein</fullName>
    </submittedName>
</protein>
<gene>
    <name evidence="1" type="ORF">M3202_19575</name>
</gene>
<reference evidence="1" key="1">
    <citation type="submission" date="2022-05" db="EMBL/GenBank/DDBJ databases">
        <title>Comparative Genomics of Spacecraft Associated Microbes.</title>
        <authorList>
            <person name="Tran M.T."/>
            <person name="Wright A."/>
            <person name="Seuylemezian A."/>
            <person name="Eisen J."/>
            <person name="Coil D."/>
        </authorList>
    </citation>
    <scope>NUCLEOTIDE SEQUENCE</scope>
    <source>
        <strain evidence="1">214.1.1</strain>
    </source>
</reference>
<comment type="caution">
    <text evidence="1">The sequence shown here is derived from an EMBL/GenBank/DDBJ whole genome shotgun (WGS) entry which is preliminary data.</text>
</comment>
<dbReference type="RefSeq" id="WP_251224918.1">
    <property type="nucleotide sequence ID" value="NZ_JAMBOL010000032.1"/>
</dbReference>
<dbReference type="Proteomes" id="UP001139179">
    <property type="component" value="Unassembled WGS sequence"/>
</dbReference>
<name>A0A9X2DVE3_9BACI</name>
<organism evidence="1 2">
    <name type="scientific">Halalkalibacter oceani</name>
    <dbReference type="NCBI Taxonomy" id="1653776"/>
    <lineage>
        <taxon>Bacteria</taxon>
        <taxon>Bacillati</taxon>
        <taxon>Bacillota</taxon>
        <taxon>Bacilli</taxon>
        <taxon>Bacillales</taxon>
        <taxon>Bacillaceae</taxon>
        <taxon>Halalkalibacter</taxon>
    </lineage>
</organism>
<sequence length="52" mass="6002">MLKYTDVAGSFNARLRKACPHHGSEVKEPKPDYETKKRLEKGCFYLFPASKQ</sequence>
<evidence type="ECO:0000313" key="2">
    <source>
        <dbReference type="Proteomes" id="UP001139179"/>
    </source>
</evidence>
<dbReference type="AlphaFoldDB" id="A0A9X2DVE3"/>